<keyword evidence="10" id="KW-1185">Reference proteome</keyword>
<keyword evidence="5 7" id="KW-0238">DNA-binding</keyword>
<keyword evidence="3 7" id="KW-0805">Transcription regulation</keyword>
<dbReference type="EMBL" id="JACBZX010000001">
    <property type="protein sequence ID" value="NYG35896.1"/>
    <property type="molecule type" value="Genomic_DNA"/>
</dbReference>
<evidence type="ECO:0000256" key="6">
    <source>
        <dbReference type="ARBA" id="ARBA00023163"/>
    </source>
</evidence>
<dbReference type="SUPFAM" id="SSF46785">
    <property type="entry name" value="Winged helix' DNA-binding domain"/>
    <property type="match status" value="1"/>
</dbReference>
<organism evidence="9 10">
    <name type="scientific">Janibacter alkaliphilus</name>
    <dbReference type="NCBI Taxonomy" id="1069963"/>
    <lineage>
        <taxon>Bacteria</taxon>
        <taxon>Bacillati</taxon>
        <taxon>Actinomycetota</taxon>
        <taxon>Actinomycetes</taxon>
        <taxon>Micrococcales</taxon>
        <taxon>Intrasporangiaceae</taxon>
        <taxon>Janibacter</taxon>
    </lineage>
</organism>
<dbReference type="NCBIfam" id="NF003992">
    <property type="entry name" value="PRK05472.2-1"/>
    <property type="match status" value="1"/>
</dbReference>
<dbReference type="GO" id="GO:0003677">
    <property type="term" value="F:DNA binding"/>
    <property type="evidence" value="ECO:0007669"/>
    <property type="project" value="UniProtKB-UniRule"/>
</dbReference>
<sequence>MSAEPNAKPGIPDATVARLPGYLRALGQLTGRGVSSVSSEELAESSGVSSAKLRKDLSHLGSYGVRGVGYDVSHLSYQISRALGLTRDWPVVIVGMGNLGRALASYGGFATKGFEVVALLDHDPQVVGAVIDGLTVEPMSALARLSAEGSASIGVIATPAGSAQTVADALVAAGVTSVLNFAGGVVHVPEEVHLRKVDLSTELQILAFHEQRRAGGAGLPDVAQVARGMS</sequence>
<evidence type="ECO:0000313" key="10">
    <source>
        <dbReference type="Proteomes" id="UP000592181"/>
    </source>
</evidence>
<dbReference type="GO" id="GO:0051775">
    <property type="term" value="P:response to redox state"/>
    <property type="evidence" value="ECO:0007669"/>
    <property type="project" value="InterPro"/>
</dbReference>
<dbReference type="AlphaFoldDB" id="A0A852WYI9"/>
<dbReference type="PANTHER" id="PTHR35786">
    <property type="entry name" value="REDOX-SENSING TRANSCRIPTIONAL REPRESSOR REX"/>
    <property type="match status" value="1"/>
</dbReference>
<dbReference type="InterPro" id="IPR058236">
    <property type="entry name" value="Rex_actinobacterial-type"/>
</dbReference>
<dbReference type="HAMAP" id="MF_01131">
    <property type="entry name" value="Rex"/>
    <property type="match status" value="1"/>
</dbReference>
<dbReference type="InterPro" id="IPR003781">
    <property type="entry name" value="CoA-bd"/>
</dbReference>
<dbReference type="GO" id="GO:0045892">
    <property type="term" value="P:negative regulation of DNA-templated transcription"/>
    <property type="evidence" value="ECO:0007669"/>
    <property type="project" value="InterPro"/>
</dbReference>
<keyword evidence="6 7" id="KW-0804">Transcription</keyword>
<feature type="domain" description="CoA-binding" evidence="8">
    <location>
        <begin position="84"/>
        <end position="185"/>
    </location>
</feature>
<keyword evidence="1 7" id="KW-0963">Cytoplasm</keyword>
<reference evidence="9 10" key="1">
    <citation type="submission" date="2020-07" db="EMBL/GenBank/DDBJ databases">
        <title>Sequencing the genomes of 1000 actinobacteria strains.</title>
        <authorList>
            <person name="Klenk H.-P."/>
        </authorList>
    </citation>
    <scope>NUCLEOTIDE SEQUENCE [LARGE SCALE GENOMIC DNA]</scope>
    <source>
        <strain evidence="9 10">DSM 24723</strain>
    </source>
</reference>
<dbReference type="GO" id="GO:0003700">
    <property type="term" value="F:DNA-binding transcription factor activity"/>
    <property type="evidence" value="ECO:0007669"/>
    <property type="project" value="UniProtKB-UniRule"/>
</dbReference>
<accession>A0A852WYI9</accession>
<dbReference type="SUPFAM" id="SSF51735">
    <property type="entry name" value="NAD(P)-binding Rossmann-fold domains"/>
    <property type="match status" value="1"/>
</dbReference>
<dbReference type="NCBIfam" id="NF003995">
    <property type="entry name" value="PRK05472.2-4"/>
    <property type="match status" value="1"/>
</dbReference>
<dbReference type="Pfam" id="PF06971">
    <property type="entry name" value="Put_DNA-bind_N"/>
    <property type="match status" value="1"/>
</dbReference>
<dbReference type="InterPro" id="IPR036291">
    <property type="entry name" value="NAD(P)-bd_dom_sf"/>
</dbReference>
<evidence type="ECO:0000256" key="1">
    <source>
        <dbReference type="ARBA" id="ARBA00022490"/>
    </source>
</evidence>
<dbReference type="RefSeq" id="WP_179461486.1">
    <property type="nucleotide sequence ID" value="NZ_JACBZX010000001.1"/>
</dbReference>
<feature type="DNA-binding region" description="H-T-H motif" evidence="7">
    <location>
        <begin position="21"/>
        <end position="60"/>
    </location>
</feature>
<proteinExistence type="inferred from homology"/>
<evidence type="ECO:0000256" key="3">
    <source>
        <dbReference type="ARBA" id="ARBA00023015"/>
    </source>
</evidence>
<evidence type="ECO:0000256" key="4">
    <source>
        <dbReference type="ARBA" id="ARBA00023027"/>
    </source>
</evidence>
<name>A0A852WYI9_9MICO</name>
<keyword evidence="2 7" id="KW-0678">Repressor</keyword>
<dbReference type="Proteomes" id="UP000592181">
    <property type="component" value="Unassembled WGS sequence"/>
</dbReference>
<dbReference type="InterPro" id="IPR036390">
    <property type="entry name" value="WH_DNA-bd_sf"/>
</dbReference>
<protein>
    <recommendedName>
        <fullName evidence="7">Redox-sensing transcriptional repressor Rex</fullName>
    </recommendedName>
</protein>
<comment type="function">
    <text evidence="7">Modulates transcription in response to changes in cellular NADH/NAD(+) redox state.</text>
</comment>
<dbReference type="PANTHER" id="PTHR35786:SF1">
    <property type="entry name" value="REDOX-SENSING TRANSCRIPTIONAL REPRESSOR REX 1"/>
    <property type="match status" value="1"/>
</dbReference>
<evidence type="ECO:0000259" key="8">
    <source>
        <dbReference type="SMART" id="SM00881"/>
    </source>
</evidence>
<evidence type="ECO:0000256" key="7">
    <source>
        <dbReference type="HAMAP-Rule" id="MF_01131"/>
    </source>
</evidence>
<evidence type="ECO:0000256" key="5">
    <source>
        <dbReference type="ARBA" id="ARBA00023125"/>
    </source>
</evidence>
<dbReference type="NCBIfam" id="NF003996">
    <property type="entry name" value="PRK05472.2-5"/>
    <property type="match status" value="1"/>
</dbReference>
<feature type="binding site" evidence="7">
    <location>
        <begin position="95"/>
        <end position="100"/>
    </location>
    <ligand>
        <name>NAD(+)</name>
        <dbReference type="ChEBI" id="CHEBI:57540"/>
    </ligand>
</feature>
<dbReference type="InterPro" id="IPR022876">
    <property type="entry name" value="Tscrpt_rep_Rex"/>
</dbReference>
<dbReference type="InterPro" id="IPR009718">
    <property type="entry name" value="Rex_DNA-bd_C_dom"/>
</dbReference>
<dbReference type="Gene3D" id="1.10.10.10">
    <property type="entry name" value="Winged helix-like DNA-binding domain superfamily/Winged helix DNA-binding domain"/>
    <property type="match status" value="1"/>
</dbReference>
<dbReference type="NCBIfam" id="NF003993">
    <property type="entry name" value="PRK05472.2-2"/>
    <property type="match status" value="1"/>
</dbReference>
<dbReference type="SMART" id="SM00881">
    <property type="entry name" value="CoA_binding"/>
    <property type="match status" value="1"/>
</dbReference>
<comment type="similarity">
    <text evidence="7">Belongs to the transcriptional regulatory Rex family.</text>
</comment>
<keyword evidence="4 7" id="KW-0520">NAD</keyword>
<dbReference type="Pfam" id="PF02629">
    <property type="entry name" value="CoA_binding"/>
    <property type="match status" value="1"/>
</dbReference>
<dbReference type="GO" id="GO:0005737">
    <property type="term" value="C:cytoplasm"/>
    <property type="evidence" value="ECO:0007669"/>
    <property type="project" value="UniProtKB-SubCell"/>
</dbReference>
<comment type="caution">
    <text evidence="9">The sequence shown here is derived from an EMBL/GenBank/DDBJ whole genome shotgun (WGS) entry which is preliminary data.</text>
</comment>
<evidence type="ECO:0000256" key="2">
    <source>
        <dbReference type="ARBA" id="ARBA00022491"/>
    </source>
</evidence>
<comment type="subunit">
    <text evidence="7">Homodimer.</text>
</comment>
<evidence type="ECO:0000313" key="9">
    <source>
        <dbReference type="EMBL" id="NYG35896.1"/>
    </source>
</evidence>
<gene>
    <name evidence="7" type="primary">rex</name>
    <name evidence="9" type="ORF">BJY28_000365</name>
</gene>
<comment type="subcellular location">
    <subcellularLocation>
        <location evidence="7">Cytoplasm</location>
    </subcellularLocation>
</comment>
<dbReference type="NCBIfam" id="NF003994">
    <property type="entry name" value="PRK05472.2-3"/>
    <property type="match status" value="1"/>
</dbReference>
<dbReference type="Gene3D" id="3.40.50.720">
    <property type="entry name" value="NAD(P)-binding Rossmann-like Domain"/>
    <property type="match status" value="1"/>
</dbReference>
<dbReference type="InterPro" id="IPR036388">
    <property type="entry name" value="WH-like_DNA-bd_sf"/>
</dbReference>